<evidence type="ECO:0000313" key="2">
    <source>
        <dbReference type="Proteomes" id="UP001140087"/>
    </source>
</evidence>
<keyword evidence="2" id="KW-1185">Reference proteome</keyword>
<sequence>MSSPRTAQTPQRTPPRAGAGDGQLGILASLASPSPKAASRPKLPASPRLGDDVHSPAHDSASPPHSPSTQAAMRKSRRESAGMGEVAADAGSSGSNSGSSSSGRPAAIPATQLDVLALVTATSPPMPSRHRWVGRSTPKPAFTHGPQTPVAGPRTPAKGKRGGGSGSDTVSEDETALRSYSSVQRTRHQSVKIRPLPGGPGMRQVASARAPRVRQPAIRGEALAGGDGSDGDTTETDEEMSSRAPTPVRPRGAVAHRPLGPPAVLHRLAHDQPGSYELAEGGWGRAIPASEPAAHRRSRRRMLNGAHGTVLSKQLIGLVEEGEDRPQESRHSTISLSPSASPSATRRQRARMMPSGSETEADTELPGPILKSETEPENAVAGSHDARGSLAHGRPAPHTRSLFQCPPALPGYGAGSSQQTHGRRDEPVAVQGGAGAEADSGGETTETDDEFFGPSRAVHASIRPPQRVLRQLAGLRARHVQPTVLDLDGSRPAPRSAYDGGHAVPYAFATGHQPRTAPASGLDAAGGECGLGLGISSGSSRHRNGSARIASTPSRTASGAMAAAINGVLAEQPPGPDVVGRPNGLCRDPGGDEFTFHGAALRRLERSHGRWPPTAPAETAIASRKRALTAPSSLDPPLGRRCAYGPGGRILTSAESLLADASEMASGYRTPPEQGRHMGPRGGFLGESPVSSLRSSLAVRANTPAQSHRASPHHDTPRPAAPAATNTEPSMAIGGMEPAADDDAGPLGVAPGSPSMDAVLRQNRKRIRTPSLTRAAEASPSPSSRMRHGEPPPPPPDVLFPPIDRHDS</sequence>
<name>A0ACC1LEM0_9FUNG</name>
<comment type="caution">
    <text evidence="1">The sequence shown here is derived from an EMBL/GenBank/DDBJ whole genome shotgun (WGS) entry which is preliminary data.</text>
</comment>
<proteinExistence type="predicted"/>
<dbReference type="Proteomes" id="UP001140087">
    <property type="component" value="Unassembled WGS sequence"/>
</dbReference>
<accession>A0ACC1LEM0</accession>
<protein>
    <submittedName>
        <fullName evidence="1">Uncharacterized protein</fullName>
    </submittedName>
</protein>
<evidence type="ECO:0000313" key="1">
    <source>
        <dbReference type="EMBL" id="KAJ2806674.1"/>
    </source>
</evidence>
<dbReference type="EMBL" id="JANBUN010000121">
    <property type="protein sequence ID" value="KAJ2806674.1"/>
    <property type="molecule type" value="Genomic_DNA"/>
</dbReference>
<organism evidence="1 2">
    <name type="scientific">Coemansia helicoidea</name>
    <dbReference type="NCBI Taxonomy" id="1286919"/>
    <lineage>
        <taxon>Eukaryota</taxon>
        <taxon>Fungi</taxon>
        <taxon>Fungi incertae sedis</taxon>
        <taxon>Zoopagomycota</taxon>
        <taxon>Kickxellomycotina</taxon>
        <taxon>Kickxellomycetes</taxon>
        <taxon>Kickxellales</taxon>
        <taxon>Kickxellaceae</taxon>
        <taxon>Coemansia</taxon>
    </lineage>
</organism>
<gene>
    <name evidence="1" type="ORF">H4R21_000770</name>
</gene>
<reference evidence="1" key="1">
    <citation type="submission" date="2022-07" db="EMBL/GenBank/DDBJ databases">
        <title>Phylogenomic reconstructions and comparative analyses of Kickxellomycotina fungi.</title>
        <authorList>
            <person name="Reynolds N.K."/>
            <person name="Stajich J.E."/>
            <person name="Barry K."/>
            <person name="Grigoriev I.V."/>
            <person name="Crous P."/>
            <person name="Smith M.E."/>
        </authorList>
    </citation>
    <scope>NUCLEOTIDE SEQUENCE</scope>
    <source>
        <strain evidence="1">BCRC 34780</strain>
    </source>
</reference>